<proteinExistence type="predicted"/>
<evidence type="ECO:0000313" key="2">
    <source>
        <dbReference type="Proteomes" id="UP000604046"/>
    </source>
</evidence>
<dbReference type="AlphaFoldDB" id="A0A812J7X1"/>
<keyword evidence="2" id="KW-1185">Reference proteome</keyword>
<gene>
    <name evidence="1" type="ORF">SNAT2548_LOCUS5906</name>
</gene>
<protein>
    <submittedName>
        <fullName evidence="1">Uncharacterized protein</fullName>
    </submittedName>
</protein>
<organism evidence="1 2">
    <name type="scientific">Symbiodinium natans</name>
    <dbReference type="NCBI Taxonomy" id="878477"/>
    <lineage>
        <taxon>Eukaryota</taxon>
        <taxon>Sar</taxon>
        <taxon>Alveolata</taxon>
        <taxon>Dinophyceae</taxon>
        <taxon>Suessiales</taxon>
        <taxon>Symbiodiniaceae</taxon>
        <taxon>Symbiodinium</taxon>
    </lineage>
</organism>
<accession>A0A812J7X1</accession>
<sequence>MELVLEDGGLFSDEWTLNGWRVTLMSDQNCEEFHENFENSWVRFMSPRHCSDELAILAGFVRRTPWPVSFMRQMGFFLGLHERDGRIIPRNAEGHAWTLNGWRLPESDEDEELDVQVLLHNLERR</sequence>
<comment type="caution">
    <text evidence="1">The sequence shown here is derived from an EMBL/GenBank/DDBJ whole genome shotgun (WGS) entry which is preliminary data.</text>
</comment>
<dbReference type="Proteomes" id="UP000604046">
    <property type="component" value="Unassembled WGS sequence"/>
</dbReference>
<dbReference type="EMBL" id="CAJNDS010000383">
    <property type="protein sequence ID" value="CAE7200019.1"/>
    <property type="molecule type" value="Genomic_DNA"/>
</dbReference>
<evidence type="ECO:0000313" key="1">
    <source>
        <dbReference type="EMBL" id="CAE7200019.1"/>
    </source>
</evidence>
<reference evidence="1" key="1">
    <citation type="submission" date="2021-02" db="EMBL/GenBank/DDBJ databases">
        <authorList>
            <person name="Dougan E. K."/>
            <person name="Rhodes N."/>
            <person name="Thang M."/>
            <person name="Chan C."/>
        </authorList>
    </citation>
    <scope>NUCLEOTIDE SEQUENCE</scope>
</reference>
<name>A0A812J7X1_9DINO</name>